<dbReference type="InterPro" id="IPR029055">
    <property type="entry name" value="Ntn_hydrolases_N"/>
</dbReference>
<proteinExistence type="predicted"/>
<dbReference type="SUPFAM" id="SSF56235">
    <property type="entry name" value="N-terminal nucleophile aminohydrolases (Ntn hydrolases)"/>
    <property type="match status" value="1"/>
</dbReference>
<gene>
    <name evidence="2" type="ORF">WG900_12700</name>
</gene>
<dbReference type="EMBL" id="JBBHJY010000006">
    <property type="protein sequence ID" value="MEJ6010774.1"/>
    <property type="molecule type" value="Genomic_DNA"/>
</dbReference>
<feature type="domain" description="Asparagine synthetase" evidence="1">
    <location>
        <begin position="187"/>
        <end position="523"/>
    </location>
</feature>
<dbReference type="InterPro" id="IPR001962">
    <property type="entry name" value="Asn_synthase"/>
</dbReference>
<evidence type="ECO:0000259" key="1">
    <source>
        <dbReference type="Pfam" id="PF00733"/>
    </source>
</evidence>
<reference evidence="2 3" key="1">
    <citation type="submission" date="2024-03" db="EMBL/GenBank/DDBJ databases">
        <authorList>
            <person name="Jo J.-H."/>
        </authorList>
    </citation>
    <scope>NUCLEOTIDE SEQUENCE [LARGE SCALE GENOMIC DNA]</scope>
    <source>
        <strain evidence="2 3">AS3R-12</strain>
    </source>
</reference>
<dbReference type="InterPro" id="IPR014729">
    <property type="entry name" value="Rossmann-like_a/b/a_fold"/>
</dbReference>
<accession>A0ABU8S9Z0</accession>
<name>A0ABU8S9Z0_9SPHN</name>
<dbReference type="RefSeq" id="WP_339967573.1">
    <property type="nucleotide sequence ID" value="NZ_JBBHJY010000006.1"/>
</dbReference>
<dbReference type="Proteomes" id="UP001379235">
    <property type="component" value="Unassembled WGS sequence"/>
</dbReference>
<dbReference type="SUPFAM" id="SSF52402">
    <property type="entry name" value="Adenine nucleotide alpha hydrolases-like"/>
    <property type="match status" value="1"/>
</dbReference>
<evidence type="ECO:0000313" key="3">
    <source>
        <dbReference type="Proteomes" id="UP001379235"/>
    </source>
</evidence>
<dbReference type="Gene3D" id="3.60.20.10">
    <property type="entry name" value="Glutamine Phosphoribosylpyrophosphate, subunit 1, domain 1"/>
    <property type="match status" value="1"/>
</dbReference>
<keyword evidence="3" id="KW-1185">Reference proteome</keyword>
<comment type="caution">
    <text evidence="2">The sequence shown here is derived from an EMBL/GenBank/DDBJ whole genome shotgun (WGS) entry which is preliminary data.</text>
</comment>
<protein>
    <submittedName>
        <fullName evidence="2">Asparagine synthase-related protein</fullName>
    </submittedName>
</protein>
<dbReference type="Gene3D" id="3.40.50.620">
    <property type="entry name" value="HUPs"/>
    <property type="match status" value="1"/>
</dbReference>
<sequence length="527" mass="56485">MDLPGHGGWIIGQIFARGTGAQAPALPLLVGIETLARWLVSECWGAYCAVLSRPGSRHLYLVCDPSGLMPVYRLRLPGHCIVTNDLGLIFAMGSASRVSWSDLAGHLQWPELRARRTCLAGIEELVPGELHCLSDPSAGTRLLWQVERFLPSRPVRFDDALAELRELASSVLGAWAGMLGAPAVAASGGVDSTFICAALASAGQDFSCITVATADPSGDERRFVLQLGDHLGVRVETCTYDIQAIDLSRAASQGLPRPQRKTFMQALDQALEAAAHRIGTGAVIDGNGGDNLFCYLHSAAPVIDSLRLRGPGRATVATFLDMCRLTGADAATMARAVIRRMCSSSAASLGKGDTRLLAGDVSRAPQPLVPRLSAPVGRHEGKRDHLAMLMRCQNHLHGLISPGSLNRLSPLMSQPLVELCLSFPTWLWCHGGLNRAVARAAFANDIPREIATRTSKSGPDSFIRAVFTRGRAEIRDMLLGGLLAHHGILDRVATEAALHASVDAADSMIYRLLDLAEAEAWARSWEP</sequence>
<evidence type="ECO:0000313" key="2">
    <source>
        <dbReference type="EMBL" id="MEJ6010774.1"/>
    </source>
</evidence>
<organism evidence="2 3">
    <name type="scientific">Novosphingobium aquae</name>
    <dbReference type="NCBI Taxonomy" id="3133435"/>
    <lineage>
        <taxon>Bacteria</taxon>
        <taxon>Pseudomonadati</taxon>
        <taxon>Pseudomonadota</taxon>
        <taxon>Alphaproteobacteria</taxon>
        <taxon>Sphingomonadales</taxon>
        <taxon>Sphingomonadaceae</taxon>
        <taxon>Novosphingobium</taxon>
    </lineage>
</organism>
<dbReference type="Pfam" id="PF00733">
    <property type="entry name" value="Asn_synthase"/>
    <property type="match status" value="1"/>
</dbReference>